<evidence type="ECO:0000256" key="2">
    <source>
        <dbReference type="SAM" id="Phobius"/>
    </source>
</evidence>
<feature type="signal peptide" evidence="3">
    <location>
        <begin position="1"/>
        <end position="37"/>
    </location>
</feature>
<comment type="caution">
    <text evidence="4">The sequence shown here is derived from an EMBL/GenBank/DDBJ whole genome shotgun (WGS) entry which is preliminary data.</text>
</comment>
<dbReference type="EMBL" id="JACHEM010000005">
    <property type="protein sequence ID" value="MBB6436004.1"/>
    <property type="molecule type" value="Genomic_DNA"/>
</dbReference>
<dbReference type="AlphaFoldDB" id="A0A7X0LQ01"/>
<accession>A0A7X0LQ01</accession>
<dbReference type="RefSeq" id="WP_185029890.1">
    <property type="nucleotide sequence ID" value="NZ_BNBN01000005.1"/>
</dbReference>
<keyword evidence="5" id="KW-1185">Reference proteome</keyword>
<sequence length="199" mass="20360">MTVSASLRSRAARTGPASLTALVLAGMALWGAPAAQAAPGDSGDIKIHKAGTSFNDSRDETKVCRFNLAASNFETVPLVNWTVTAQPKTPSMPTLTGGITMVGGRGHTSDYSLPKGLYQLTWTFPGGVPKQKVFRVDCAISDDKDSTPRGAVGAGGGGMPGAENGDSSDMMAPVLVLGAAGAAGLILVRRARHRTHGAA</sequence>
<evidence type="ECO:0000256" key="3">
    <source>
        <dbReference type="SAM" id="SignalP"/>
    </source>
</evidence>
<evidence type="ECO:0000313" key="5">
    <source>
        <dbReference type="Proteomes" id="UP000540423"/>
    </source>
</evidence>
<keyword evidence="2" id="KW-0812">Transmembrane</keyword>
<feature type="transmembrane region" description="Helical" evidence="2">
    <location>
        <begin position="170"/>
        <end position="188"/>
    </location>
</feature>
<dbReference type="Proteomes" id="UP000540423">
    <property type="component" value="Unassembled WGS sequence"/>
</dbReference>
<keyword evidence="2" id="KW-1133">Transmembrane helix</keyword>
<protein>
    <submittedName>
        <fullName evidence="4">Uncharacterized protein</fullName>
    </submittedName>
</protein>
<keyword evidence="2" id="KW-0472">Membrane</keyword>
<feature type="chain" id="PRO_5031280568" evidence="3">
    <location>
        <begin position="38"/>
        <end position="199"/>
    </location>
</feature>
<name>A0A7X0LQ01_9ACTN</name>
<proteinExistence type="predicted"/>
<feature type="region of interest" description="Disordered" evidence="1">
    <location>
        <begin position="145"/>
        <end position="166"/>
    </location>
</feature>
<evidence type="ECO:0000313" key="4">
    <source>
        <dbReference type="EMBL" id="MBB6436004.1"/>
    </source>
</evidence>
<reference evidence="4 5" key="1">
    <citation type="submission" date="2020-08" db="EMBL/GenBank/DDBJ databases">
        <title>Genomic Encyclopedia of Type Strains, Phase IV (KMG-IV): sequencing the most valuable type-strain genomes for metagenomic binning, comparative biology and taxonomic classification.</title>
        <authorList>
            <person name="Goeker M."/>
        </authorList>
    </citation>
    <scope>NUCLEOTIDE SEQUENCE [LARGE SCALE GENOMIC DNA]</scope>
    <source>
        <strain evidence="4 5">DSM 40141</strain>
    </source>
</reference>
<organism evidence="4 5">
    <name type="scientific">Streptomyces candidus</name>
    <dbReference type="NCBI Taxonomy" id="67283"/>
    <lineage>
        <taxon>Bacteria</taxon>
        <taxon>Bacillati</taxon>
        <taxon>Actinomycetota</taxon>
        <taxon>Actinomycetes</taxon>
        <taxon>Kitasatosporales</taxon>
        <taxon>Streptomycetaceae</taxon>
        <taxon>Streptomyces</taxon>
    </lineage>
</organism>
<gene>
    <name evidence="4" type="ORF">HNQ79_002467</name>
</gene>
<keyword evidence="3" id="KW-0732">Signal</keyword>
<evidence type="ECO:0000256" key="1">
    <source>
        <dbReference type="SAM" id="MobiDB-lite"/>
    </source>
</evidence>